<dbReference type="GO" id="GO:0022857">
    <property type="term" value="F:transmembrane transporter activity"/>
    <property type="evidence" value="ECO:0007669"/>
    <property type="project" value="InterPro"/>
</dbReference>
<protein>
    <submittedName>
        <fullName evidence="8">Uncharacterized protein</fullName>
    </submittedName>
</protein>
<keyword evidence="4" id="KW-0653">Protein transport</keyword>
<evidence type="ECO:0000256" key="3">
    <source>
        <dbReference type="ARBA" id="ARBA00022692"/>
    </source>
</evidence>
<proteinExistence type="inferred from homology"/>
<gene>
    <name evidence="8" type="ORF">NQ314_013739</name>
</gene>
<keyword evidence="4" id="KW-0571">Peptide transport</keyword>
<feature type="transmembrane region" description="Helical" evidence="7">
    <location>
        <begin position="77"/>
        <end position="100"/>
    </location>
</feature>
<comment type="caution">
    <text evidence="8">The sequence shown here is derived from an EMBL/GenBank/DDBJ whole genome shotgun (WGS) entry which is preliminary data.</text>
</comment>
<dbReference type="GO" id="GO:0015833">
    <property type="term" value="P:peptide transport"/>
    <property type="evidence" value="ECO:0007669"/>
    <property type="project" value="UniProtKB-KW"/>
</dbReference>
<dbReference type="PANTHER" id="PTHR11654">
    <property type="entry name" value="OLIGOPEPTIDE TRANSPORTER-RELATED"/>
    <property type="match status" value="1"/>
</dbReference>
<evidence type="ECO:0000256" key="5">
    <source>
        <dbReference type="ARBA" id="ARBA00022989"/>
    </source>
</evidence>
<dbReference type="GO" id="GO:0016020">
    <property type="term" value="C:membrane"/>
    <property type="evidence" value="ECO:0007669"/>
    <property type="project" value="UniProtKB-SubCell"/>
</dbReference>
<keyword evidence="9" id="KW-1185">Reference proteome</keyword>
<accession>A0AAV8X5W3</accession>
<evidence type="ECO:0000256" key="4">
    <source>
        <dbReference type="ARBA" id="ARBA00022856"/>
    </source>
</evidence>
<evidence type="ECO:0000313" key="9">
    <source>
        <dbReference type="Proteomes" id="UP001162156"/>
    </source>
</evidence>
<dbReference type="InterPro" id="IPR000109">
    <property type="entry name" value="POT_fam"/>
</dbReference>
<feature type="transmembrane region" description="Helical" evidence="7">
    <location>
        <begin position="107"/>
        <end position="128"/>
    </location>
</feature>
<dbReference type="EMBL" id="JANEYF010003804">
    <property type="protein sequence ID" value="KAJ8933886.1"/>
    <property type="molecule type" value="Genomic_DNA"/>
</dbReference>
<evidence type="ECO:0000313" key="8">
    <source>
        <dbReference type="EMBL" id="KAJ8933886.1"/>
    </source>
</evidence>
<evidence type="ECO:0000256" key="1">
    <source>
        <dbReference type="ARBA" id="ARBA00004141"/>
    </source>
</evidence>
<dbReference type="InterPro" id="IPR036259">
    <property type="entry name" value="MFS_trans_sf"/>
</dbReference>
<reference evidence="8" key="1">
    <citation type="journal article" date="2023" name="Insect Mol. Biol.">
        <title>Genome sequencing provides insights into the evolution of gene families encoding plant cell wall-degrading enzymes in longhorned beetles.</title>
        <authorList>
            <person name="Shin N.R."/>
            <person name="Okamura Y."/>
            <person name="Kirsch R."/>
            <person name="Pauchet Y."/>
        </authorList>
    </citation>
    <scope>NUCLEOTIDE SEQUENCE</scope>
    <source>
        <strain evidence="8">RBIC_L_NR</strain>
    </source>
</reference>
<dbReference type="AlphaFoldDB" id="A0AAV8X5W3"/>
<keyword evidence="4" id="KW-0813">Transport</keyword>
<sequence>MKFFDHWLDHAEPKYGTKLVGDIKATLKVLVLYIPLPIFWALYDQQGSGWTFQAVRMDGNIGFYTILPDQMQVVNPLLILVFIPLFSYGVYPLFATCNFLKTPLQRMVCGGFLAAAAFAVSAVISIALESTYPVLPSSGNIQLRVYNPSSCDVTFNAPDLNVSKTVQKYEYYENKDISFTGNRSISFTFDSPCKSYEGTSFEIEEETAIGIYFSEAGAISFTDNVAKSDDGYPKVR</sequence>
<feature type="transmembrane region" description="Helical" evidence="7">
    <location>
        <begin position="25"/>
        <end position="43"/>
    </location>
</feature>
<dbReference type="Proteomes" id="UP001162156">
    <property type="component" value="Unassembled WGS sequence"/>
</dbReference>
<keyword evidence="3 7" id="KW-0812">Transmembrane</keyword>
<dbReference type="Pfam" id="PF00854">
    <property type="entry name" value="PTR2"/>
    <property type="match status" value="1"/>
</dbReference>
<evidence type="ECO:0000256" key="7">
    <source>
        <dbReference type="SAM" id="Phobius"/>
    </source>
</evidence>
<comment type="subcellular location">
    <subcellularLocation>
        <location evidence="1">Membrane</location>
        <topology evidence="1">Multi-pass membrane protein</topology>
    </subcellularLocation>
</comment>
<keyword evidence="5 7" id="KW-1133">Transmembrane helix</keyword>
<evidence type="ECO:0000256" key="2">
    <source>
        <dbReference type="ARBA" id="ARBA00005982"/>
    </source>
</evidence>
<dbReference type="Gene3D" id="1.20.1250.20">
    <property type="entry name" value="MFS general substrate transporter like domains"/>
    <property type="match status" value="1"/>
</dbReference>
<name>A0AAV8X5W3_9CUCU</name>
<organism evidence="8 9">
    <name type="scientific">Rhamnusium bicolor</name>
    <dbReference type="NCBI Taxonomy" id="1586634"/>
    <lineage>
        <taxon>Eukaryota</taxon>
        <taxon>Metazoa</taxon>
        <taxon>Ecdysozoa</taxon>
        <taxon>Arthropoda</taxon>
        <taxon>Hexapoda</taxon>
        <taxon>Insecta</taxon>
        <taxon>Pterygota</taxon>
        <taxon>Neoptera</taxon>
        <taxon>Endopterygota</taxon>
        <taxon>Coleoptera</taxon>
        <taxon>Polyphaga</taxon>
        <taxon>Cucujiformia</taxon>
        <taxon>Chrysomeloidea</taxon>
        <taxon>Cerambycidae</taxon>
        <taxon>Lepturinae</taxon>
        <taxon>Rhagiini</taxon>
        <taxon>Rhamnusium</taxon>
    </lineage>
</organism>
<evidence type="ECO:0000256" key="6">
    <source>
        <dbReference type="ARBA" id="ARBA00023136"/>
    </source>
</evidence>
<keyword evidence="6 7" id="KW-0472">Membrane</keyword>
<comment type="similarity">
    <text evidence="2">Belongs to the major facilitator superfamily. Proton-dependent oligopeptide transporter (POT/PTR) (TC 2.A.17) family.</text>
</comment>